<protein>
    <submittedName>
        <fullName evidence="3">Alpha-mannosidase</fullName>
        <ecNumber evidence="3">3.2.1.24</ecNumber>
    </submittedName>
</protein>
<dbReference type="InterPro" id="IPR027291">
    <property type="entry name" value="Glyco_hydro_38_N_sf"/>
</dbReference>
<dbReference type="InterPro" id="IPR028995">
    <property type="entry name" value="Glyco_hydro_57/38_cen_sf"/>
</dbReference>
<name>A0A1R3SUC5_9BACT</name>
<dbReference type="Gene3D" id="2.70.98.30">
    <property type="entry name" value="Golgi alpha-mannosidase II, domain 4"/>
    <property type="match status" value="1"/>
</dbReference>
<dbReference type="GO" id="GO:0009313">
    <property type="term" value="P:oligosaccharide catabolic process"/>
    <property type="evidence" value="ECO:0007669"/>
    <property type="project" value="TreeGrafter"/>
</dbReference>
<sequence>MVLENLSQKHRLSVFILFCFLLVKIPVLSQTAWFTDGYHGGIYGHYPQWQARFMVEQLEKHPDWAINLEIEPETWDTISVTDAENFKAFQAYFEKEGPSGRIEFVNPTWSQPYCYNISGESIIRQFHYGMAKTREYFPSASFVTYAVEEPCFTSSLPQILKGFGYKYAVLRNPNTCWGGYTSAFGKNLVNWIGPDGTSIPAVPRYAVEELSTESTWQTESWTNSNSFIEKCFANGIQFPVGMCFQDAGWDGGPWRSEYQPTRYTTWTNYFEMIKGKVEPEDWHFTQEDIKPGLVWGAQVVQEIAKQVRESENLLVTAEKMAAMDYLFNGKSWPEEDFAEAWRTLMLAQHHDCWIVPYNGRPGDTWADKVVRWTEATNQIASEKISNLFARTNNTEYIRVYNTLGSARKEEVALILPEHFRGRKIVVIDAKGKPVPHQLSESVDGEVTLFFEASVPGMGYATYWLKQSDKELPSKKELDLSSEKLTSSEKLAIETDYYSVIIDPAHGGTITSLIDKKKGNKQLVQNGKYLNDLRGFFYKEDRFYEGSENQATVSVMEEGELFTRVKVENQIAGHNYYQLITFYENNPRIDFTLHIDWDGQPRIGAYDQSDNYEATDRNKAFYNDDYKLHVRFPFSDIGRKIYKNAPFDVTESKLDNTLYSSWDTIKHNVILNWVDITGQEQDYGVALFSDHATSYLQSDSLPLGLTVQYTGRALWGRDYSIHGPTEIRYALLPHSGDWERGEVEKASSQWNEPMVAQFTSGSPEQQERSILETIGDNLEITSMVVENGNLLVRIYNTSSREISREVTWNCSVDKIEQVDLKGDTIRELSPVDKGAGRLQTNITIPQFGFVTLRFIDLQIKE</sequence>
<keyword evidence="4" id="KW-1185">Reference proteome</keyword>
<dbReference type="EMBL" id="LT605205">
    <property type="protein sequence ID" value="SCD19913.1"/>
    <property type="molecule type" value="Genomic_DNA"/>
</dbReference>
<dbReference type="InterPro" id="IPR011330">
    <property type="entry name" value="Glyco_hydro/deAcase_b/a-brl"/>
</dbReference>
<dbReference type="GO" id="GO:0030246">
    <property type="term" value="F:carbohydrate binding"/>
    <property type="evidence" value="ECO:0007669"/>
    <property type="project" value="InterPro"/>
</dbReference>
<dbReference type="PANTHER" id="PTHR46017:SF1">
    <property type="entry name" value="ALPHA-MANNOSIDASE 2C1"/>
    <property type="match status" value="1"/>
</dbReference>
<dbReference type="InterPro" id="IPR011682">
    <property type="entry name" value="Glyco_hydro_38_C"/>
</dbReference>
<dbReference type="Pfam" id="PF01074">
    <property type="entry name" value="Glyco_hydro_38N"/>
    <property type="match status" value="1"/>
</dbReference>
<evidence type="ECO:0000259" key="1">
    <source>
        <dbReference type="Pfam" id="PF01074"/>
    </source>
</evidence>
<dbReference type="InterPro" id="IPR011013">
    <property type="entry name" value="Gal_mutarotase_sf_dom"/>
</dbReference>
<feature type="domain" description="Glycoside hydrolase family 38 N-terminal" evidence="1">
    <location>
        <begin position="98"/>
        <end position="200"/>
    </location>
</feature>
<feature type="domain" description="Glycosyl hydrolase family 38 C-terminal" evidence="2">
    <location>
        <begin position="492"/>
        <end position="692"/>
    </location>
</feature>
<dbReference type="Gene3D" id="2.60.40.1180">
    <property type="entry name" value="Golgi alpha-mannosidase II"/>
    <property type="match status" value="1"/>
</dbReference>
<evidence type="ECO:0000259" key="2">
    <source>
        <dbReference type="Pfam" id="PF07748"/>
    </source>
</evidence>
<dbReference type="SUPFAM" id="SSF88688">
    <property type="entry name" value="Families 57/38 glycoside transferase middle domain"/>
    <property type="match status" value="1"/>
</dbReference>
<evidence type="ECO:0000313" key="4">
    <source>
        <dbReference type="Proteomes" id="UP000187464"/>
    </source>
</evidence>
<dbReference type="GO" id="GO:0004559">
    <property type="term" value="F:alpha-mannosidase activity"/>
    <property type="evidence" value="ECO:0007669"/>
    <property type="project" value="UniProtKB-EC"/>
</dbReference>
<evidence type="ECO:0000313" key="3">
    <source>
        <dbReference type="EMBL" id="SCD19913.1"/>
    </source>
</evidence>
<dbReference type="KEGG" id="psac:PSM36_1088"/>
<dbReference type="GO" id="GO:0006013">
    <property type="term" value="P:mannose metabolic process"/>
    <property type="evidence" value="ECO:0007669"/>
    <property type="project" value="InterPro"/>
</dbReference>
<dbReference type="InterPro" id="IPR013780">
    <property type="entry name" value="Glyco_hydro_b"/>
</dbReference>
<organism evidence="3 4">
    <name type="scientific">Proteiniphilum saccharofermentans</name>
    <dbReference type="NCBI Taxonomy" id="1642647"/>
    <lineage>
        <taxon>Bacteria</taxon>
        <taxon>Pseudomonadati</taxon>
        <taxon>Bacteroidota</taxon>
        <taxon>Bacteroidia</taxon>
        <taxon>Bacteroidales</taxon>
        <taxon>Dysgonomonadaceae</taxon>
        <taxon>Proteiniphilum</taxon>
    </lineage>
</organism>
<dbReference type="SUPFAM" id="SSF88713">
    <property type="entry name" value="Glycoside hydrolase/deacetylase"/>
    <property type="match status" value="1"/>
</dbReference>
<keyword evidence="3" id="KW-0378">Hydrolase</keyword>
<dbReference type="SUPFAM" id="SSF74650">
    <property type="entry name" value="Galactose mutarotase-like"/>
    <property type="match status" value="1"/>
</dbReference>
<dbReference type="Proteomes" id="UP000187464">
    <property type="component" value="Chromosome I"/>
</dbReference>
<reference evidence="3 4" key="1">
    <citation type="submission" date="2016-08" db="EMBL/GenBank/DDBJ databases">
        <authorList>
            <person name="Seilhamer J.J."/>
        </authorList>
    </citation>
    <scope>NUCLEOTIDE SEQUENCE [LARGE SCALE GENOMIC DNA]</scope>
    <source>
        <strain evidence="3">M3/6</strain>
    </source>
</reference>
<dbReference type="EC" id="3.2.1.24" evidence="3"/>
<keyword evidence="3" id="KW-0326">Glycosidase</keyword>
<dbReference type="AlphaFoldDB" id="A0A1R3SUC5"/>
<dbReference type="InterPro" id="IPR000602">
    <property type="entry name" value="Glyco_hydro_38_N"/>
</dbReference>
<dbReference type="RefSeq" id="WP_083710936.1">
    <property type="nucleotide sequence ID" value="NZ_DAMBAO010000019.1"/>
</dbReference>
<accession>A0A1R3SUC5</accession>
<gene>
    <name evidence="3" type="ORF">PSM36_1088</name>
</gene>
<dbReference type="Pfam" id="PF07748">
    <property type="entry name" value="Glyco_hydro_38C"/>
    <property type="match status" value="1"/>
</dbReference>
<dbReference type="STRING" id="1642647.PSM36_1088"/>
<dbReference type="PANTHER" id="PTHR46017">
    <property type="entry name" value="ALPHA-MANNOSIDASE 2C1"/>
    <property type="match status" value="1"/>
</dbReference>
<dbReference type="Gene3D" id="3.20.110.10">
    <property type="entry name" value="Glycoside hydrolase 38, N terminal domain"/>
    <property type="match status" value="1"/>
</dbReference>
<proteinExistence type="predicted"/>